<feature type="domain" description="Epoxide hydrolase N-terminal" evidence="5">
    <location>
        <begin position="95"/>
        <end position="200"/>
    </location>
</feature>
<evidence type="ECO:0000256" key="2">
    <source>
        <dbReference type="ARBA" id="ARBA00022797"/>
    </source>
</evidence>
<dbReference type="PRINTS" id="PR00412">
    <property type="entry name" value="EPOXHYDRLASE"/>
</dbReference>
<dbReference type="PANTHER" id="PTHR21661:SF35">
    <property type="entry name" value="EPOXIDE HYDROLASE"/>
    <property type="match status" value="1"/>
</dbReference>
<dbReference type="Pfam" id="PF06441">
    <property type="entry name" value="EHN"/>
    <property type="match status" value="1"/>
</dbReference>
<dbReference type="PIRSF" id="PIRSF001112">
    <property type="entry name" value="Epoxide_hydrolase"/>
    <property type="match status" value="1"/>
</dbReference>
<dbReference type="SUPFAM" id="SSF53474">
    <property type="entry name" value="alpha/beta-Hydrolases"/>
    <property type="match status" value="1"/>
</dbReference>
<evidence type="ECO:0000259" key="5">
    <source>
        <dbReference type="Pfam" id="PF06441"/>
    </source>
</evidence>
<keyword evidence="4" id="KW-0175">Coiled coil</keyword>
<keyword evidence="7" id="KW-1185">Reference proteome</keyword>
<accession>A0ABU9DW04</accession>
<protein>
    <submittedName>
        <fullName evidence="6">Epoxide hydrolase</fullName>
    </submittedName>
</protein>
<dbReference type="PANTHER" id="PTHR21661">
    <property type="entry name" value="EPOXIDE HYDROLASE 1-RELATED"/>
    <property type="match status" value="1"/>
</dbReference>
<dbReference type="InterPro" id="IPR000639">
    <property type="entry name" value="Epox_hydrolase-like"/>
</dbReference>
<keyword evidence="3 6" id="KW-0378">Hydrolase</keyword>
<dbReference type="Gene3D" id="3.40.50.1820">
    <property type="entry name" value="alpha/beta hydrolase"/>
    <property type="match status" value="1"/>
</dbReference>
<reference evidence="6 7" key="1">
    <citation type="submission" date="2024-04" db="EMBL/GenBank/DDBJ databases">
        <title>draft genome sequnece of Paenibacillus filicis.</title>
        <authorList>
            <person name="Kim D.-U."/>
        </authorList>
    </citation>
    <scope>NUCLEOTIDE SEQUENCE [LARGE SCALE GENOMIC DNA]</scope>
    <source>
        <strain evidence="6 7">KACC14197</strain>
    </source>
</reference>
<dbReference type="EMBL" id="JBBPCC010000043">
    <property type="protein sequence ID" value="MEK8133070.1"/>
    <property type="molecule type" value="Genomic_DNA"/>
</dbReference>
<dbReference type="InterPro" id="IPR010497">
    <property type="entry name" value="Epoxide_hydro_N"/>
</dbReference>
<evidence type="ECO:0000256" key="4">
    <source>
        <dbReference type="SAM" id="Coils"/>
    </source>
</evidence>
<evidence type="ECO:0000256" key="3">
    <source>
        <dbReference type="ARBA" id="ARBA00022801"/>
    </source>
</evidence>
<dbReference type="InterPro" id="IPR016292">
    <property type="entry name" value="Epoxide_hydrolase"/>
</dbReference>
<organism evidence="6 7">
    <name type="scientific">Paenibacillus filicis</name>
    <dbReference type="NCBI Taxonomy" id="669464"/>
    <lineage>
        <taxon>Bacteria</taxon>
        <taxon>Bacillati</taxon>
        <taxon>Bacillota</taxon>
        <taxon>Bacilli</taxon>
        <taxon>Bacillales</taxon>
        <taxon>Paenibacillaceae</taxon>
        <taxon>Paenibacillus</taxon>
    </lineage>
</organism>
<dbReference type="GO" id="GO:0016787">
    <property type="term" value="F:hydrolase activity"/>
    <property type="evidence" value="ECO:0007669"/>
    <property type="project" value="UniProtKB-KW"/>
</dbReference>
<keyword evidence="2" id="KW-0058">Aromatic hydrocarbons catabolism</keyword>
<dbReference type="RefSeq" id="WP_341420199.1">
    <property type="nucleotide sequence ID" value="NZ_JBBPCC010000043.1"/>
</dbReference>
<comment type="similarity">
    <text evidence="1">Belongs to the peptidase S33 family.</text>
</comment>
<gene>
    <name evidence="6" type="ORF">WMW72_34915</name>
</gene>
<evidence type="ECO:0000313" key="7">
    <source>
        <dbReference type="Proteomes" id="UP001469365"/>
    </source>
</evidence>
<feature type="coiled-coil region" evidence="4">
    <location>
        <begin position="17"/>
        <end position="44"/>
    </location>
</feature>
<proteinExistence type="inferred from homology"/>
<evidence type="ECO:0000256" key="1">
    <source>
        <dbReference type="ARBA" id="ARBA00010088"/>
    </source>
</evidence>
<evidence type="ECO:0000313" key="6">
    <source>
        <dbReference type="EMBL" id="MEK8133070.1"/>
    </source>
</evidence>
<name>A0ABU9DW04_9BACL</name>
<dbReference type="Proteomes" id="UP001469365">
    <property type="component" value="Unassembled WGS sequence"/>
</dbReference>
<comment type="caution">
    <text evidence="6">The sequence shown here is derived from an EMBL/GenBank/DDBJ whole genome shotgun (WGS) entry which is preliminary data.</text>
</comment>
<sequence>MIERLEKLEQRLVEQHHEDLLLQAKHALKAIEELAEEHRRLQSMQAISDNVKIIGSEEAVFYDTVKSQIIATLEKSLTDLDHMDDKHYRETTEEVTPFEVHVPQEAIDDLKLRLSLVRWPDRELVDDWTQGVPLAAAQELIAYWKDEYDWRVFEKRLNTFPQFRTRIDGVGIYFIHLRSKHENAMPLLLSHGWPGSVIEFLDASERLTDPERFGGSAEDAFHVVIPSMPGYGFSDKPRDLGWNPGRIAAAWAQLMERLGYDRYVAQGGDWGSAVTTALASLAPKGLLAAHVNLPMVVPAEIPANPNEEEAHALAGIDLFVTNKTGYADEMNTRPQTIGYALNDSPVALATWMYEKFYEWTDNDGRPEDALTRDQMLNDISLYWFTSTGTSASRLYWEGVGATIQGPEFFSPSRSGGGRITVPMGATLFPAETYIPPREWAEQAWENLFYWNHVEAGGHFAAFEEPTIFAREMAEAFRQFRV</sequence>
<dbReference type="InterPro" id="IPR029058">
    <property type="entry name" value="AB_hydrolase_fold"/>
</dbReference>